<evidence type="ECO:0008006" key="15">
    <source>
        <dbReference type="Google" id="ProtNLM"/>
    </source>
</evidence>
<feature type="domain" description="ZZ-type" evidence="11">
    <location>
        <begin position="4"/>
        <end position="59"/>
    </location>
</feature>
<dbReference type="SUPFAM" id="SSF57850">
    <property type="entry name" value="RING/U-box"/>
    <property type="match status" value="1"/>
</dbReference>
<dbReference type="GO" id="GO:0003682">
    <property type="term" value="F:chromatin binding"/>
    <property type="evidence" value="ECO:0007669"/>
    <property type="project" value="TreeGrafter"/>
</dbReference>
<evidence type="ECO:0000256" key="1">
    <source>
        <dbReference type="ARBA" id="ARBA00004123"/>
    </source>
</evidence>
<dbReference type="InterPro" id="IPR000433">
    <property type="entry name" value="Znf_ZZ"/>
</dbReference>
<dbReference type="GO" id="GO:0006357">
    <property type="term" value="P:regulation of transcription by RNA polymerase II"/>
    <property type="evidence" value="ECO:0007669"/>
    <property type="project" value="InterPro"/>
</dbReference>
<dbReference type="GO" id="GO:0003713">
    <property type="term" value="F:transcription coactivator activity"/>
    <property type="evidence" value="ECO:0007669"/>
    <property type="project" value="InterPro"/>
</dbReference>
<dbReference type="GO" id="GO:0005634">
    <property type="term" value="C:nucleus"/>
    <property type="evidence" value="ECO:0007669"/>
    <property type="project" value="UniProtKB-SubCell"/>
</dbReference>
<dbReference type="PANTHER" id="PTHR12374">
    <property type="entry name" value="TRANSCRIPTIONAL ADAPTOR 2 ADA2 -RELATED"/>
    <property type="match status" value="1"/>
</dbReference>
<dbReference type="PROSITE" id="PS50135">
    <property type="entry name" value="ZF_ZZ_2"/>
    <property type="match status" value="1"/>
</dbReference>
<protein>
    <recommendedName>
        <fullName evidence="15">Transcriptional adapter</fullName>
    </recommendedName>
</protein>
<feature type="region of interest" description="Disordered" evidence="9">
    <location>
        <begin position="238"/>
        <end position="257"/>
    </location>
</feature>
<evidence type="ECO:0000256" key="9">
    <source>
        <dbReference type="SAM" id="MobiDB-lite"/>
    </source>
</evidence>
<keyword evidence="5" id="KW-0805">Transcription regulation</keyword>
<dbReference type="PROSITE" id="PS50090">
    <property type="entry name" value="MYB_LIKE"/>
    <property type="match status" value="1"/>
</dbReference>
<dbReference type="InterPro" id="IPR001005">
    <property type="entry name" value="SANT/Myb"/>
</dbReference>
<evidence type="ECO:0000313" key="13">
    <source>
        <dbReference type="EMBL" id="JAT15529.1"/>
    </source>
</evidence>
<evidence type="ECO:0000256" key="3">
    <source>
        <dbReference type="ARBA" id="ARBA00022771"/>
    </source>
</evidence>
<evidence type="ECO:0000256" key="2">
    <source>
        <dbReference type="ARBA" id="ARBA00022723"/>
    </source>
</evidence>
<dbReference type="InterPro" id="IPR009057">
    <property type="entry name" value="Homeodomain-like_sf"/>
</dbReference>
<evidence type="ECO:0000259" key="12">
    <source>
        <dbReference type="PROSITE" id="PS51293"/>
    </source>
</evidence>
<comment type="subcellular location">
    <subcellularLocation>
        <location evidence="1">Nucleus</location>
    </subcellularLocation>
</comment>
<dbReference type="Gene3D" id="3.30.60.90">
    <property type="match status" value="1"/>
</dbReference>
<dbReference type="Gene3D" id="1.10.10.60">
    <property type="entry name" value="Homeodomain-like"/>
    <property type="match status" value="1"/>
</dbReference>
<dbReference type="InterPro" id="IPR016827">
    <property type="entry name" value="Ada2/TADA2"/>
</dbReference>
<dbReference type="SMART" id="SM00291">
    <property type="entry name" value="ZnF_ZZ"/>
    <property type="match status" value="1"/>
</dbReference>
<dbReference type="GO" id="GO:0006338">
    <property type="term" value="P:chromatin remodeling"/>
    <property type="evidence" value="ECO:0007669"/>
    <property type="project" value="TreeGrafter"/>
</dbReference>
<organism evidence="14">
    <name type="scientific">Graphocephala atropunctata</name>
    <dbReference type="NCBI Taxonomy" id="36148"/>
    <lineage>
        <taxon>Eukaryota</taxon>
        <taxon>Metazoa</taxon>
        <taxon>Ecdysozoa</taxon>
        <taxon>Arthropoda</taxon>
        <taxon>Hexapoda</taxon>
        <taxon>Insecta</taxon>
        <taxon>Pterygota</taxon>
        <taxon>Neoptera</taxon>
        <taxon>Paraneoptera</taxon>
        <taxon>Hemiptera</taxon>
        <taxon>Auchenorrhyncha</taxon>
        <taxon>Membracoidea</taxon>
        <taxon>Cicadellidae</taxon>
        <taxon>Cicadellinae</taxon>
        <taxon>Cicadellini</taxon>
        <taxon>Graphocephala</taxon>
    </lineage>
</organism>
<feature type="region of interest" description="Disordered" evidence="9">
    <location>
        <begin position="315"/>
        <end position="355"/>
    </location>
</feature>
<feature type="non-terminal residue" evidence="14">
    <location>
        <position position="1"/>
    </location>
</feature>
<dbReference type="InterPro" id="IPR036388">
    <property type="entry name" value="WH-like_DNA-bd_sf"/>
</dbReference>
<accession>A0A1B6MA92</accession>
<name>A0A1B6MA92_9HEMI</name>
<dbReference type="Pfam" id="PF22941">
    <property type="entry name" value="TADA2A-like_3rd"/>
    <property type="match status" value="1"/>
</dbReference>
<keyword evidence="3 8" id="KW-0863">Zinc-finger</keyword>
<proteinExistence type="predicted"/>
<keyword evidence="7" id="KW-0539">Nucleus</keyword>
<dbReference type="InterPro" id="IPR056267">
    <property type="entry name" value="Ada2b_C"/>
</dbReference>
<dbReference type="GO" id="GO:0008270">
    <property type="term" value="F:zinc ion binding"/>
    <property type="evidence" value="ECO:0007669"/>
    <property type="project" value="UniProtKB-KW"/>
</dbReference>
<dbReference type="AlphaFoldDB" id="A0A1B6MA92"/>
<feature type="compositionally biased region" description="Polar residues" evidence="9">
    <location>
        <begin position="315"/>
        <end position="328"/>
    </location>
</feature>
<dbReference type="InterPro" id="IPR041983">
    <property type="entry name" value="ADA2-like_ZZ"/>
</dbReference>
<evidence type="ECO:0000256" key="7">
    <source>
        <dbReference type="ARBA" id="ARBA00023242"/>
    </source>
</evidence>
<dbReference type="PIRSF" id="PIRSF025024">
    <property type="entry name" value="Transcriptional_adaptor_2"/>
    <property type="match status" value="1"/>
</dbReference>
<dbReference type="InterPro" id="IPR017884">
    <property type="entry name" value="SANT_dom"/>
</dbReference>
<reference evidence="14" key="1">
    <citation type="submission" date="2015-11" db="EMBL/GenBank/DDBJ databases">
        <title>De novo transcriptome assembly of four potential Pierce s Disease insect vectors from Arizona vineyards.</title>
        <authorList>
            <person name="Tassone E.E."/>
        </authorList>
    </citation>
    <scope>NUCLEOTIDE SEQUENCE</scope>
</reference>
<dbReference type="Pfam" id="PF25299">
    <property type="entry name" value="ZZ_ADA2"/>
    <property type="match status" value="1"/>
</dbReference>
<dbReference type="FunFam" id="3.30.60.90:FF:000008">
    <property type="entry name" value="Transcriptional adapter 2"/>
    <property type="match status" value="1"/>
</dbReference>
<keyword evidence="4" id="KW-0862">Zinc</keyword>
<keyword evidence="2" id="KW-0479">Metal-binding</keyword>
<dbReference type="PROSITE" id="PS01357">
    <property type="entry name" value="ZF_ZZ_1"/>
    <property type="match status" value="1"/>
</dbReference>
<feature type="domain" description="SANT" evidence="12">
    <location>
        <begin position="61"/>
        <end position="113"/>
    </location>
</feature>
<evidence type="ECO:0000259" key="10">
    <source>
        <dbReference type="PROSITE" id="PS50090"/>
    </source>
</evidence>
<evidence type="ECO:0000256" key="4">
    <source>
        <dbReference type="ARBA" id="ARBA00022833"/>
    </source>
</evidence>
<keyword evidence="6" id="KW-0804">Transcription</keyword>
<dbReference type="GO" id="GO:0070461">
    <property type="term" value="C:SAGA-type complex"/>
    <property type="evidence" value="ECO:0007669"/>
    <property type="project" value="UniProtKB-ARBA"/>
</dbReference>
<dbReference type="InterPro" id="IPR055141">
    <property type="entry name" value="TADA2A_B-like_dom"/>
</dbReference>
<gene>
    <name evidence="13" type="ORF">g.8482</name>
    <name evidence="14" type="ORF">g.8483</name>
</gene>
<dbReference type="PROSITE" id="PS51293">
    <property type="entry name" value="SANT"/>
    <property type="match status" value="1"/>
</dbReference>
<dbReference type="CDD" id="cd00167">
    <property type="entry name" value="SANT"/>
    <property type="match status" value="1"/>
</dbReference>
<dbReference type="InterPro" id="IPR043145">
    <property type="entry name" value="Znf_ZZ_sf"/>
</dbReference>
<dbReference type="EMBL" id="GEBQ01007150">
    <property type="protein sequence ID" value="JAT32827.1"/>
    <property type="molecule type" value="Transcribed_RNA"/>
</dbReference>
<dbReference type="Gene3D" id="1.10.10.10">
    <property type="entry name" value="Winged helix-like DNA-binding domain superfamily/Winged helix DNA-binding domain"/>
    <property type="match status" value="1"/>
</dbReference>
<feature type="domain" description="Myb-like" evidence="10">
    <location>
        <begin position="66"/>
        <end position="109"/>
    </location>
</feature>
<feature type="compositionally biased region" description="Low complexity" evidence="9">
    <location>
        <begin position="339"/>
        <end position="355"/>
    </location>
</feature>
<evidence type="ECO:0000259" key="11">
    <source>
        <dbReference type="PROSITE" id="PS50135"/>
    </source>
</evidence>
<dbReference type="PANTHER" id="PTHR12374:SF63">
    <property type="entry name" value="TRANSCRIPTIONAL ADAPTER 2-BETA"/>
    <property type="match status" value="1"/>
</dbReference>
<evidence type="ECO:0000256" key="8">
    <source>
        <dbReference type="PROSITE-ProRule" id="PRU00228"/>
    </source>
</evidence>
<dbReference type="CDD" id="cd02335">
    <property type="entry name" value="ZZ_ADA2"/>
    <property type="match status" value="1"/>
</dbReference>
<dbReference type="SUPFAM" id="SSF46689">
    <property type="entry name" value="Homeodomain-like"/>
    <property type="match status" value="2"/>
</dbReference>
<dbReference type="EMBL" id="GEBQ01024448">
    <property type="protein sequence ID" value="JAT15529.1"/>
    <property type="molecule type" value="Transcribed_RNA"/>
</dbReference>
<dbReference type="Pfam" id="PF24533">
    <property type="entry name" value="Tri-helical_Ada2b_C"/>
    <property type="match status" value="1"/>
</dbReference>
<evidence type="ECO:0000256" key="5">
    <source>
        <dbReference type="ARBA" id="ARBA00023015"/>
    </source>
</evidence>
<dbReference type="Pfam" id="PF00249">
    <property type="entry name" value="Myb_DNA-binding"/>
    <property type="match status" value="1"/>
</dbReference>
<sequence length="423" mass="47993">ADVFAKYSCTYCQEEIKSLRVRCLECSSFELCLQCFSAGAEIGTHKKDHPYQFIDSVALDIFSSGWSAREELQLLNAIEHYSYGNWKDISQHIGTKTPDEARDEYIGRFLGGEIGRLTWVPGLRSRSKLTDLTTGLEDDPHAIQVLPPLVHIGKQPSNDLKPEHAQQLDYMPLRDEFEVEYDNEAEFLVSTLTSSPDDDELDVALKVAQVDMYTQRLRERARRHRVVQDNQLIQQYFNNGKDKSKKKMSREEKELGEKLRPLWKKQEQSIMVGVMKQRKLSRRLVELSRYRRNGLCRLEEVEHFDQERQIRQIIKPQSGTPSVQSLPVSQKKKEKCENGKSGSSSSPVSDTSETSTDLMLNAHLLSATESQLCSGLELTPTQYISLKALMLADPQLKVDSDCGSHILDHLVTSGWVASVANGS</sequence>
<evidence type="ECO:0000256" key="6">
    <source>
        <dbReference type="ARBA" id="ARBA00023163"/>
    </source>
</evidence>
<evidence type="ECO:0000313" key="14">
    <source>
        <dbReference type="EMBL" id="JAT32827.1"/>
    </source>
</evidence>